<evidence type="ECO:0000256" key="2">
    <source>
        <dbReference type="ARBA" id="ARBA00023315"/>
    </source>
</evidence>
<dbReference type="SUPFAM" id="SSF55729">
    <property type="entry name" value="Acyl-CoA N-acyltransferases (Nat)"/>
    <property type="match status" value="1"/>
</dbReference>
<dbReference type="RefSeq" id="WP_114746308.1">
    <property type="nucleotide sequence ID" value="NZ_QQAY01000010.1"/>
</dbReference>
<gene>
    <name evidence="4" type="ORF">DFR59_11028</name>
</gene>
<dbReference type="Gene3D" id="3.40.630.30">
    <property type="match status" value="1"/>
</dbReference>
<dbReference type="InterPro" id="IPR016181">
    <property type="entry name" value="Acyl_CoA_acyltransferase"/>
</dbReference>
<feature type="domain" description="N-acetyltransferase" evidence="3">
    <location>
        <begin position="1"/>
        <end position="169"/>
    </location>
</feature>
<organism evidence="4 5">
    <name type="scientific">Falsibacillus pallidus</name>
    <dbReference type="NCBI Taxonomy" id="493781"/>
    <lineage>
        <taxon>Bacteria</taxon>
        <taxon>Bacillati</taxon>
        <taxon>Bacillota</taxon>
        <taxon>Bacilli</taxon>
        <taxon>Bacillales</taxon>
        <taxon>Bacillaceae</taxon>
        <taxon>Falsibacillus</taxon>
    </lineage>
</organism>
<sequence>MDYRVLTSEDAEEYLRIRLESLKLNPEAFASNYEDKVAEEDALNKTAIRLKPTNFSFTMGAFDGDALVSVVTFMRESPSKMMHKGSIFAVFTTPSYRGKGIAKALFKELLKKLDEVEGLEQIMLTVVSSNQSAVKLYESLGFESFGTEKNAMKVDGSYYDEDYMMMFLK</sequence>
<dbReference type="PANTHER" id="PTHR43420">
    <property type="entry name" value="ACETYLTRANSFERASE"/>
    <property type="match status" value="1"/>
</dbReference>
<dbReference type="Proteomes" id="UP000255326">
    <property type="component" value="Unassembled WGS sequence"/>
</dbReference>
<dbReference type="PROSITE" id="PS51186">
    <property type="entry name" value="GNAT"/>
    <property type="match status" value="1"/>
</dbReference>
<proteinExistence type="predicted"/>
<dbReference type="CDD" id="cd04301">
    <property type="entry name" value="NAT_SF"/>
    <property type="match status" value="1"/>
</dbReference>
<dbReference type="EMBL" id="QQAY01000010">
    <property type="protein sequence ID" value="RDI41027.1"/>
    <property type="molecule type" value="Genomic_DNA"/>
</dbReference>
<dbReference type="InterPro" id="IPR000182">
    <property type="entry name" value="GNAT_dom"/>
</dbReference>
<evidence type="ECO:0000256" key="1">
    <source>
        <dbReference type="ARBA" id="ARBA00022679"/>
    </source>
</evidence>
<dbReference type="OrthoDB" id="9799092at2"/>
<name>A0A370GBE6_9BACI</name>
<evidence type="ECO:0000313" key="5">
    <source>
        <dbReference type="Proteomes" id="UP000255326"/>
    </source>
</evidence>
<keyword evidence="2" id="KW-0012">Acyltransferase</keyword>
<protein>
    <submittedName>
        <fullName evidence="4">RimJ/RimL family protein N-acetyltransferase</fullName>
    </submittedName>
</protein>
<dbReference type="Pfam" id="PF00583">
    <property type="entry name" value="Acetyltransf_1"/>
    <property type="match status" value="1"/>
</dbReference>
<keyword evidence="5" id="KW-1185">Reference proteome</keyword>
<dbReference type="AlphaFoldDB" id="A0A370GBE6"/>
<keyword evidence="1 4" id="KW-0808">Transferase</keyword>
<evidence type="ECO:0000259" key="3">
    <source>
        <dbReference type="PROSITE" id="PS51186"/>
    </source>
</evidence>
<dbReference type="GO" id="GO:0016747">
    <property type="term" value="F:acyltransferase activity, transferring groups other than amino-acyl groups"/>
    <property type="evidence" value="ECO:0007669"/>
    <property type="project" value="InterPro"/>
</dbReference>
<reference evidence="4 5" key="1">
    <citation type="submission" date="2018-07" db="EMBL/GenBank/DDBJ databases">
        <title>Genomic Encyclopedia of Type Strains, Phase IV (KMG-IV): sequencing the most valuable type-strain genomes for metagenomic binning, comparative biology and taxonomic classification.</title>
        <authorList>
            <person name="Goeker M."/>
        </authorList>
    </citation>
    <scope>NUCLEOTIDE SEQUENCE [LARGE SCALE GENOMIC DNA]</scope>
    <source>
        <strain evidence="4 5">DSM 25281</strain>
    </source>
</reference>
<dbReference type="InterPro" id="IPR050680">
    <property type="entry name" value="YpeA/RimI_acetyltransf"/>
</dbReference>
<evidence type="ECO:0000313" key="4">
    <source>
        <dbReference type="EMBL" id="RDI41027.1"/>
    </source>
</evidence>
<comment type="caution">
    <text evidence="4">The sequence shown here is derived from an EMBL/GenBank/DDBJ whole genome shotgun (WGS) entry which is preliminary data.</text>
</comment>
<accession>A0A370GBE6</accession>